<dbReference type="Proteomes" id="UP001203665">
    <property type="component" value="Unassembled WGS sequence"/>
</dbReference>
<feature type="compositionally biased region" description="Basic and acidic residues" evidence="1">
    <location>
        <begin position="148"/>
        <end position="161"/>
    </location>
</feature>
<evidence type="ECO:0000313" key="2">
    <source>
        <dbReference type="EMBL" id="MCM2675171.1"/>
    </source>
</evidence>
<dbReference type="EMBL" id="JAMQJY010000001">
    <property type="protein sequence ID" value="MCM2675171.1"/>
    <property type="molecule type" value="Genomic_DNA"/>
</dbReference>
<evidence type="ECO:0000256" key="1">
    <source>
        <dbReference type="SAM" id="MobiDB-lite"/>
    </source>
</evidence>
<comment type="caution">
    <text evidence="2">The sequence shown here is derived from an EMBL/GenBank/DDBJ whole genome shotgun (WGS) entry which is preliminary data.</text>
</comment>
<reference evidence="2" key="1">
    <citation type="submission" date="2022-06" db="EMBL/GenBank/DDBJ databases">
        <title>Alkalicoccobacillus porphyridii sp. nov., isolated from a marine red alga, Porphyridium purpureum and reclassification of Shouchella plakortidis and Shouchella gibsonii as Alkalicoccobacillus plakortidis comb. nov. and Alkalicoccobacillus gibsonii comb. nov.</title>
        <authorList>
            <person name="Kim K.H."/>
            <person name="Lee J.K."/>
            <person name="Han D.M."/>
            <person name="Baek J.H."/>
            <person name="Jeon C.O."/>
        </authorList>
    </citation>
    <scope>NUCLEOTIDE SEQUENCE</scope>
    <source>
        <strain evidence="2">DSM 19153</strain>
    </source>
</reference>
<gene>
    <name evidence="2" type="ORF">NDM98_06485</name>
</gene>
<accession>A0ABT0XGX7</accession>
<evidence type="ECO:0000313" key="3">
    <source>
        <dbReference type="Proteomes" id="UP001203665"/>
    </source>
</evidence>
<feature type="region of interest" description="Disordered" evidence="1">
    <location>
        <begin position="142"/>
        <end position="161"/>
    </location>
</feature>
<protein>
    <submittedName>
        <fullName evidence="2">Uncharacterized protein</fullName>
    </submittedName>
</protein>
<keyword evidence="3" id="KW-1185">Reference proteome</keyword>
<proteinExistence type="predicted"/>
<dbReference type="RefSeq" id="WP_251605536.1">
    <property type="nucleotide sequence ID" value="NZ_JAMQJY010000001.1"/>
</dbReference>
<sequence>MNRSAIRAIRVFQASNRVITFNDAEEEQEEGEPDIDLEPDESVEESAPVVDSTLIADWTIPNVEPIQALVQVRTSTYDGISQFIRELEQYPRILSVDSISYDSYKEQQEAGVEEDVETEYFDFYVMVSSFYYPSLAETLSESAPYRSYPDHSEKADPLYPR</sequence>
<organism evidence="2 3">
    <name type="scientific">Alkalicoccobacillus plakortidis</name>
    <dbReference type="NCBI Taxonomy" id="444060"/>
    <lineage>
        <taxon>Bacteria</taxon>
        <taxon>Bacillati</taxon>
        <taxon>Bacillota</taxon>
        <taxon>Bacilli</taxon>
        <taxon>Bacillales</taxon>
        <taxon>Bacillaceae</taxon>
        <taxon>Alkalicoccobacillus</taxon>
    </lineage>
</organism>
<name>A0ABT0XGX7_9BACI</name>